<feature type="coiled-coil region" evidence="1">
    <location>
        <begin position="52"/>
        <end position="107"/>
    </location>
</feature>
<proteinExistence type="predicted"/>
<evidence type="ECO:0000313" key="3">
    <source>
        <dbReference type="Proteomes" id="UP001141552"/>
    </source>
</evidence>
<dbReference type="AlphaFoldDB" id="A0A9Q0F4T0"/>
<dbReference type="Proteomes" id="UP001141552">
    <property type="component" value="Unassembled WGS sequence"/>
</dbReference>
<name>A0A9Q0F4T0_9ROSI</name>
<comment type="caution">
    <text evidence="2">The sequence shown here is derived from an EMBL/GenBank/DDBJ whole genome shotgun (WGS) entry which is preliminary data.</text>
</comment>
<dbReference type="EMBL" id="JAKUCV010007068">
    <property type="protein sequence ID" value="KAJ4824884.1"/>
    <property type="molecule type" value="Genomic_DNA"/>
</dbReference>
<accession>A0A9Q0F4T0</accession>
<keyword evidence="1" id="KW-0175">Coiled coil</keyword>
<keyword evidence="3" id="KW-1185">Reference proteome</keyword>
<evidence type="ECO:0000256" key="1">
    <source>
        <dbReference type="SAM" id="Coils"/>
    </source>
</evidence>
<sequence length="202" mass="22585">MCSLYVDQMMLLTAAANARAAARQRRAERAAILRRRVIIPRRPPRPPRNRVVRRYKVEAERTQSENDELGKQLAGSNIKKGCLQTLLDAFQEEVAAHETLLRRLTLRVMRIDLGWSTPAIYKKMAMELEFPNVAQEDAALDNLLLAGFVMESIGERVYQFYGMSADVDLDVARITGIVKGHDGSATQVHITPAPTPPSSAED</sequence>
<organism evidence="2 3">
    <name type="scientific">Turnera subulata</name>
    <dbReference type="NCBI Taxonomy" id="218843"/>
    <lineage>
        <taxon>Eukaryota</taxon>
        <taxon>Viridiplantae</taxon>
        <taxon>Streptophyta</taxon>
        <taxon>Embryophyta</taxon>
        <taxon>Tracheophyta</taxon>
        <taxon>Spermatophyta</taxon>
        <taxon>Magnoliopsida</taxon>
        <taxon>eudicotyledons</taxon>
        <taxon>Gunneridae</taxon>
        <taxon>Pentapetalae</taxon>
        <taxon>rosids</taxon>
        <taxon>fabids</taxon>
        <taxon>Malpighiales</taxon>
        <taxon>Passifloraceae</taxon>
        <taxon>Turnera</taxon>
    </lineage>
</organism>
<reference evidence="2" key="2">
    <citation type="journal article" date="2023" name="Plants (Basel)">
        <title>Annotation of the Turnera subulata (Passifloraceae) Draft Genome Reveals the S-Locus Evolved after the Divergence of Turneroideae from Passifloroideae in a Stepwise Manner.</title>
        <authorList>
            <person name="Henning P.M."/>
            <person name="Roalson E.H."/>
            <person name="Mir W."/>
            <person name="McCubbin A.G."/>
            <person name="Shore J.S."/>
        </authorList>
    </citation>
    <scope>NUCLEOTIDE SEQUENCE</scope>
    <source>
        <strain evidence="2">F60SS</strain>
    </source>
</reference>
<reference evidence="2" key="1">
    <citation type="submission" date="2022-02" db="EMBL/GenBank/DDBJ databases">
        <authorList>
            <person name="Henning P.M."/>
            <person name="McCubbin A.G."/>
            <person name="Shore J.S."/>
        </authorList>
    </citation>
    <scope>NUCLEOTIDE SEQUENCE</scope>
    <source>
        <strain evidence="2">F60SS</strain>
        <tissue evidence="2">Leaves</tissue>
    </source>
</reference>
<gene>
    <name evidence="2" type="ORF">Tsubulata_007192</name>
</gene>
<protein>
    <submittedName>
        <fullName evidence="2">Uncharacterized protein</fullName>
    </submittedName>
</protein>
<evidence type="ECO:0000313" key="2">
    <source>
        <dbReference type="EMBL" id="KAJ4824884.1"/>
    </source>
</evidence>